<dbReference type="AlphaFoldDB" id="A0A7R8V638"/>
<dbReference type="GO" id="GO:0005634">
    <property type="term" value="C:nucleus"/>
    <property type="evidence" value="ECO:0007669"/>
    <property type="project" value="TreeGrafter"/>
</dbReference>
<sequence>MARLTNYYRSEEIPYVTLARRQLPIIAGHDLMMLMDLNSKGLAIDNPPARGKELDEFTRKYNILSPDELKTSLEVKSADLIPIISQTVQCVGCRRSVERLFYQLMLSGHHTLDPLVIKTNGILTIAEDKMKVPRFVCTLLRRHNSTLSALLDNQTKNKKNSRCTLHSLDSFRSRPFSETWREIWGSMKQRCREELSVIETKELLEILENYLRKHKFCQDCRTKVEKAYTLLVDDTNSSKEKGFVSALYSNIKQCREHKHIHLLTKADFIESLIKRAEPEIIGSNLMRQRERHAKTLEIAQEEVLTCVGMCIYERLRRIYISLREEERACQVLAAVGVHALSRSFDTAVEQKQGISKLELLCQEMSRVEKAKEHKKEQKKLKKKKKKSVKKNQENAFEAETKSEPEVEIEDELNDLLNCPCKSNSNNACSKSIDGGYASENSQTNSRTVSLLNSPEGSEVSCSDGLCNHEQQSGIDMALNNDTYNLNNFEKPHDCRHYVKNQNSTMSLQQMLDGLQADEEKETDCYIPDEVVLEFKNRENKIKQLREELRENLRQNFDKMCKTYVRNCND</sequence>
<dbReference type="OMA" id="MMLMDLN"/>
<feature type="compositionally biased region" description="Basic residues" evidence="1">
    <location>
        <begin position="376"/>
        <end position="389"/>
    </location>
</feature>
<gene>
    <name evidence="2" type="ORF">HERILL_LOCUS15766</name>
</gene>
<organism evidence="2 3">
    <name type="scientific">Hermetia illucens</name>
    <name type="common">Black soldier fly</name>
    <dbReference type="NCBI Taxonomy" id="343691"/>
    <lineage>
        <taxon>Eukaryota</taxon>
        <taxon>Metazoa</taxon>
        <taxon>Ecdysozoa</taxon>
        <taxon>Arthropoda</taxon>
        <taxon>Hexapoda</taxon>
        <taxon>Insecta</taxon>
        <taxon>Pterygota</taxon>
        <taxon>Neoptera</taxon>
        <taxon>Endopterygota</taxon>
        <taxon>Diptera</taxon>
        <taxon>Brachycera</taxon>
        <taxon>Stratiomyomorpha</taxon>
        <taxon>Stratiomyidae</taxon>
        <taxon>Hermetiinae</taxon>
        <taxon>Hermetia</taxon>
    </lineage>
</organism>
<feature type="region of interest" description="Disordered" evidence="1">
    <location>
        <begin position="370"/>
        <end position="406"/>
    </location>
</feature>
<reference evidence="2 3" key="1">
    <citation type="submission" date="2020-11" db="EMBL/GenBank/DDBJ databases">
        <authorList>
            <person name="Wallbank WR R."/>
            <person name="Pardo Diaz C."/>
            <person name="Kozak K."/>
            <person name="Martin S."/>
            <person name="Jiggins C."/>
            <person name="Moest M."/>
            <person name="Warren A I."/>
            <person name="Generalovic N T."/>
            <person name="Byers J.R.P. K."/>
            <person name="Montejo-Kovacevich G."/>
            <person name="Yen C E."/>
        </authorList>
    </citation>
    <scope>NUCLEOTIDE SEQUENCE [LARGE SCALE GENOMIC DNA]</scope>
</reference>
<dbReference type="FunCoup" id="A0A7R8V638">
    <property type="interactions" value="2488"/>
</dbReference>
<evidence type="ECO:0008006" key="4">
    <source>
        <dbReference type="Google" id="ProtNLM"/>
    </source>
</evidence>
<dbReference type="InterPro" id="IPR026073">
    <property type="entry name" value="GGNBP2"/>
</dbReference>
<name>A0A7R8V638_HERIL</name>
<dbReference type="PANTHER" id="PTHR13601">
    <property type="entry name" value="GAMETOGENETIN-BINDING PROTEIN 2"/>
    <property type="match status" value="1"/>
</dbReference>
<evidence type="ECO:0000313" key="2">
    <source>
        <dbReference type="EMBL" id="CAD7093488.1"/>
    </source>
</evidence>
<protein>
    <recommendedName>
        <fullName evidence="4">Gametogenetin-binding protein 2-like protein</fullName>
    </recommendedName>
</protein>
<dbReference type="PANTHER" id="PTHR13601:SF2">
    <property type="entry name" value="GAMETOGENETIN-BINDING PROTEIN 2"/>
    <property type="match status" value="1"/>
</dbReference>
<accession>A0A7R8V638</accession>
<dbReference type="EMBL" id="LR899014">
    <property type="protein sequence ID" value="CAD7093488.1"/>
    <property type="molecule type" value="Genomic_DNA"/>
</dbReference>
<feature type="region of interest" description="Disordered" evidence="1">
    <location>
        <begin position="436"/>
        <end position="455"/>
    </location>
</feature>
<keyword evidence="3" id="KW-1185">Reference proteome</keyword>
<dbReference type="GO" id="GO:0005737">
    <property type="term" value="C:cytoplasm"/>
    <property type="evidence" value="ECO:0007669"/>
    <property type="project" value="TreeGrafter"/>
</dbReference>
<evidence type="ECO:0000256" key="1">
    <source>
        <dbReference type="SAM" id="MobiDB-lite"/>
    </source>
</evidence>
<evidence type="ECO:0000313" key="3">
    <source>
        <dbReference type="Proteomes" id="UP000594454"/>
    </source>
</evidence>
<dbReference type="InParanoid" id="A0A7R8V638"/>
<proteinExistence type="predicted"/>
<dbReference type="Proteomes" id="UP000594454">
    <property type="component" value="Chromosome 6"/>
</dbReference>
<feature type="compositionally biased region" description="Polar residues" evidence="1">
    <location>
        <begin position="438"/>
        <end position="455"/>
    </location>
</feature>
<dbReference type="OrthoDB" id="2422440at2759"/>